<sequence length="212" mass="24381">MTEVMRYDLDRDTDEICADMVPADGGRYVESTDFDRVTAERDGLQLLLNQRDEQVESLEQQREAELRNGQDMQQRLTAADERWDELVSAVRSINRSPHYMVKAIDDDQPQYRQRKEWIDWVLELCDAAPTSTERSNKDYAIEHAEYMAKSADDVLAKFQAYGLALLAVDEGGDDGEGELFENIDSARGDLQEALVDLRGMVYEFRKRSAKTR</sequence>
<keyword evidence="1" id="KW-0175">Coiled coil</keyword>
<dbReference type="KEGG" id="panr:A7J50_3815"/>
<evidence type="ECO:0000313" key="2">
    <source>
        <dbReference type="EMBL" id="ANF87188.1"/>
    </source>
</evidence>
<name>A0A172Z4F6_9PSED</name>
<organism evidence="2 3">
    <name type="scientific">Pseudomonas antarctica</name>
    <dbReference type="NCBI Taxonomy" id="219572"/>
    <lineage>
        <taxon>Bacteria</taxon>
        <taxon>Pseudomonadati</taxon>
        <taxon>Pseudomonadota</taxon>
        <taxon>Gammaproteobacteria</taxon>
        <taxon>Pseudomonadales</taxon>
        <taxon>Pseudomonadaceae</taxon>
        <taxon>Pseudomonas</taxon>
    </lineage>
</organism>
<dbReference type="PATRIC" id="fig|219572.3.peg.3924"/>
<gene>
    <name evidence="2" type="ORF">A7J50_3815</name>
</gene>
<feature type="coiled-coil region" evidence="1">
    <location>
        <begin position="41"/>
        <end position="75"/>
    </location>
</feature>
<dbReference type="AlphaFoldDB" id="A0A172Z4F6"/>
<proteinExistence type="predicted"/>
<dbReference type="EMBL" id="CP015600">
    <property type="protein sequence ID" value="ANF87188.1"/>
    <property type="molecule type" value="Genomic_DNA"/>
</dbReference>
<reference evidence="2 3" key="1">
    <citation type="submission" date="2016-05" db="EMBL/GenBank/DDBJ databases">
        <title>Complete genome sequence of Pseudomonas antarctica PAMC 27494.</title>
        <authorList>
            <person name="Lee J."/>
        </authorList>
    </citation>
    <scope>NUCLEOTIDE SEQUENCE [LARGE SCALE GENOMIC DNA]</scope>
    <source>
        <strain evidence="2 3">PAMC 27494</strain>
    </source>
</reference>
<accession>A0A172Z4F6</accession>
<dbReference type="RefSeq" id="WP_064453210.1">
    <property type="nucleotide sequence ID" value="NZ_CP015600.1"/>
</dbReference>
<protein>
    <submittedName>
        <fullName evidence="2">Uncharacterized protein</fullName>
    </submittedName>
</protein>
<dbReference type="Proteomes" id="UP000077829">
    <property type="component" value="Chromosome"/>
</dbReference>
<dbReference type="STRING" id="219572.A7J50_3815"/>
<evidence type="ECO:0000256" key="1">
    <source>
        <dbReference type="SAM" id="Coils"/>
    </source>
</evidence>
<evidence type="ECO:0000313" key="3">
    <source>
        <dbReference type="Proteomes" id="UP000077829"/>
    </source>
</evidence>